<dbReference type="InterPro" id="IPR058781">
    <property type="entry name" value="HH_AprE-like"/>
</dbReference>
<dbReference type="NCBIfam" id="TIGR01843">
    <property type="entry name" value="type_I_hlyD"/>
    <property type="match status" value="1"/>
</dbReference>
<evidence type="ECO:0000256" key="4">
    <source>
        <dbReference type="ARBA" id="ARBA00022475"/>
    </source>
</evidence>
<dbReference type="InterPro" id="IPR010129">
    <property type="entry name" value="T1SS_HlyD"/>
</dbReference>
<dbReference type="InterPro" id="IPR058982">
    <property type="entry name" value="Beta-barrel_AprE"/>
</dbReference>
<dbReference type="PRINTS" id="PR01490">
    <property type="entry name" value="RTXTOXIND"/>
</dbReference>
<dbReference type="Pfam" id="PF25994">
    <property type="entry name" value="HH_AprE"/>
    <property type="match status" value="1"/>
</dbReference>
<feature type="coiled-coil region" evidence="10">
    <location>
        <begin position="160"/>
        <end position="187"/>
    </location>
</feature>
<evidence type="ECO:0000259" key="11">
    <source>
        <dbReference type="Pfam" id="PF25994"/>
    </source>
</evidence>
<evidence type="ECO:0000256" key="7">
    <source>
        <dbReference type="ARBA" id="ARBA00022989"/>
    </source>
</evidence>
<feature type="coiled-coil region" evidence="10">
    <location>
        <begin position="96"/>
        <end position="123"/>
    </location>
</feature>
<dbReference type="GO" id="GO:0015031">
    <property type="term" value="P:protein transport"/>
    <property type="evidence" value="ECO:0007669"/>
    <property type="project" value="InterPro"/>
</dbReference>
<evidence type="ECO:0000256" key="10">
    <source>
        <dbReference type="SAM" id="Coils"/>
    </source>
</evidence>
<evidence type="ECO:0000256" key="3">
    <source>
        <dbReference type="ARBA" id="ARBA00022448"/>
    </source>
</evidence>
<organism evidence="13 14">
    <name type="scientific">Rhodoplanes roseus</name>
    <dbReference type="NCBI Taxonomy" id="29409"/>
    <lineage>
        <taxon>Bacteria</taxon>
        <taxon>Pseudomonadati</taxon>
        <taxon>Pseudomonadota</taxon>
        <taxon>Alphaproteobacteria</taxon>
        <taxon>Hyphomicrobiales</taxon>
        <taxon>Nitrobacteraceae</taxon>
        <taxon>Rhodoplanes</taxon>
    </lineage>
</organism>
<dbReference type="EMBL" id="NPEX01000082">
    <property type="protein sequence ID" value="RAI43562.1"/>
    <property type="molecule type" value="Genomic_DNA"/>
</dbReference>
<dbReference type="InterPro" id="IPR050739">
    <property type="entry name" value="MFP"/>
</dbReference>
<feature type="transmembrane region" description="Helical" evidence="9">
    <location>
        <begin position="21"/>
        <end position="46"/>
    </location>
</feature>
<dbReference type="Gene3D" id="2.40.50.100">
    <property type="match status" value="1"/>
</dbReference>
<keyword evidence="3 9" id="KW-0813">Transport</keyword>
<evidence type="ECO:0000313" key="13">
    <source>
        <dbReference type="EMBL" id="RAI43562.1"/>
    </source>
</evidence>
<evidence type="ECO:0000256" key="1">
    <source>
        <dbReference type="ARBA" id="ARBA00004377"/>
    </source>
</evidence>
<evidence type="ECO:0000256" key="5">
    <source>
        <dbReference type="ARBA" id="ARBA00022519"/>
    </source>
</evidence>
<evidence type="ECO:0000313" key="14">
    <source>
        <dbReference type="Proteomes" id="UP000249130"/>
    </source>
</evidence>
<evidence type="ECO:0000256" key="6">
    <source>
        <dbReference type="ARBA" id="ARBA00022692"/>
    </source>
</evidence>
<keyword evidence="8 9" id="KW-0472">Membrane</keyword>
<keyword evidence="5 9" id="KW-0997">Cell inner membrane</keyword>
<accession>A0A327L254</accession>
<gene>
    <name evidence="13" type="ORF">CH341_13735</name>
</gene>
<evidence type="ECO:0000259" key="12">
    <source>
        <dbReference type="Pfam" id="PF26002"/>
    </source>
</evidence>
<dbReference type="AlphaFoldDB" id="A0A327L254"/>
<keyword evidence="4 9" id="KW-1003">Cell membrane</keyword>
<comment type="subcellular location">
    <subcellularLocation>
        <location evidence="1 9">Cell inner membrane</location>
        <topology evidence="1 9">Single-pass membrane protein</topology>
    </subcellularLocation>
</comment>
<evidence type="ECO:0000256" key="9">
    <source>
        <dbReference type="RuleBase" id="RU365093"/>
    </source>
</evidence>
<feature type="domain" description="AprE-like beta-barrel" evidence="12">
    <location>
        <begin position="325"/>
        <end position="413"/>
    </location>
</feature>
<dbReference type="RefSeq" id="WP_111419596.1">
    <property type="nucleotide sequence ID" value="NZ_NPEX01000082.1"/>
</dbReference>
<evidence type="ECO:0000256" key="2">
    <source>
        <dbReference type="ARBA" id="ARBA00009477"/>
    </source>
</evidence>
<feature type="coiled-coil region" evidence="10">
    <location>
        <begin position="233"/>
        <end position="282"/>
    </location>
</feature>
<dbReference type="Proteomes" id="UP000249130">
    <property type="component" value="Unassembled WGS sequence"/>
</dbReference>
<dbReference type="Gene3D" id="2.40.30.170">
    <property type="match status" value="1"/>
</dbReference>
<dbReference type="GO" id="GO:0005886">
    <property type="term" value="C:plasma membrane"/>
    <property type="evidence" value="ECO:0007669"/>
    <property type="project" value="UniProtKB-SubCell"/>
</dbReference>
<dbReference type="Pfam" id="PF26002">
    <property type="entry name" value="Beta-barrel_AprE"/>
    <property type="match status" value="1"/>
</dbReference>
<reference evidence="13 14" key="1">
    <citation type="submission" date="2017-07" db="EMBL/GenBank/DDBJ databases">
        <title>Draft Genome Sequences of Select Purple Nonsulfur Bacteria.</title>
        <authorList>
            <person name="Lasarre B."/>
            <person name="Mckinlay J.B."/>
        </authorList>
    </citation>
    <scope>NUCLEOTIDE SEQUENCE [LARGE SCALE GENOMIC DNA]</scope>
    <source>
        <strain evidence="13 14">DSM 5909</strain>
    </source>
</reference>
<proteinExistence type="inferred from homology"/>
<comment type="caution">
    <text evidence="13">The sequence shown here is derived from an EMBL/GenBank/DDBJ whole genome shotgun (WGS) entry which is preliminary data.</text>
</comment>
<keyword evidence="6 9" id="KW-0812">Transmembrane</keyword>
<comment type="similarity">
    <text evidence="2 9">Belongs to the membrane fusion protein (MFP) (TC 8.A.1) family.</text>
</comment>
<dbReference type="PANTHER" id="PTHR30386:SF17">
    <property type="entry name" value="ALKALINE PROTEASE SECRETION PROTEIN APRE"/>
    <property type="match status" value="1"/>
</dbReference>
<dbReference type="PANTHER" id="PTHR30386">
    <property type="entry name" value="MEMBRANE FUSION SUBUNIT OF EMRAB-TOLC MULTIDRUG EFFLUX PUMP"/>
    <property type="match status" value="1"/>
</dbReference>
<protein>
    <recommendedName>
        <fullName evidence="9">Membrane fusion protein (MFP) family protein</fullName>
    </recommendedName>
</protein>
<keyword evidence="7 9" id="KW-1133">Transmembrane helix</keyword>
<feature type="domain" description="AprE-like long alpha-helical hairpin" evidence="11">
    <location>
        <begin position="93"/>
        <end position="282"/>
    </location>
</feature>
<sequence>MTDHRSNDIDRSIRLHVRASTAAIALLVIGVGSLAGFTEVTGAVIAPGQLVVDGNVKLVQHPTGGVVGELRVREGDRVDTGDLLIRLDETQTRVNLQIVTTQLEEVTARRARAEAERDGATAIEFPQELSRRAHEPGLGRLLDGERRLFALRAAARRGQTAQLREQIAQLAEQINGLAEQVAAKATELHWNEAELNAVRDLWSKQLVQFTRVTALEREAARLSGEKGQLVASIAQAKGKIAEIELRILQIDEDLRTEVGKELAELRARAAELVEKRVAAEDVLRRMDIRAPAAGFVHQLNVHTIGGVITPQGDAIMQIVPDRESLFVDARIAPQDVDQLYVGQPATVRLLAANQRSTPELTGNITRIAPNVTPDQRTGGSYYAVRISIPEDQATRIPEVRLLPGMPVETFAQTSSRSLGSYVVRPFSDQLRRAFRER</sequence>
<evidence type="ECO:0000256" key="8">
    <source>
        <dbReference type="ARBA" id="ARBA00023136"/>
    </source>
</evidence>
<keyword evidence="14" id="KW-1185">Reference proteome</keyword>
<dbReference type="OrthoDB" id="9810980at2"/>
<keyword evidence="10" id="KW-0175">Coiled coil</keyword>
<name>A0A327L254_9BRAD</name>